<keyword evidence="4 6" id="KW-0472">Membrane</keyword>
<dbReference type="GO" id="GO:0016020">
    <property type="term" value="C:membrane"/>
    <property type="evidence" value="ECO:0007669"/>
    <property type="project" value="UniProtKB-SubCell"/>
</dbReference>
<feature type="compositionally biased region" description="Polar residues" evidence="5">
    <location>
        <begin position="519"/>
        <end position="529"/>
    </location>
</feature>
<dbReference type="Pfam" id="PF00026">
    <property type="entry name" value="Asp"/>
    <property type="match status" value="1"/>
</dbReference>
<feature type="compositionally biased region" description="Low complexity" evidence="5">
    <location>
        <begin position="393"/>
        <end position="417"/>
    </location>
</feature>
<dbReference type="EMBL" id="JAPUFD010000001">
    <property type="protein sequence ID" value="MDI1485196.1"/>
    <property type="molecule type" value="Genomic_DNA"/>
</dbReference>
<evidence type="ECO:0000256" key="2">
    <source>
        <dbReference type="ARBA" id="ARBA00022692"/>
    </source>
</evidence>
<organism evidence="8 9">
    <name type="scientific">Ramalina farinacea</name>
    <dbReference type="NCBI Taxonomy" id="258253"/>
    <lineage>
        <taxon>Eukaryota</taxon>
        <taxon>Fungi</taxon>
        <taxon>Dikarya</taxon>
        <taxon>Ascomycota</taxon>
        <taxon>Pezizomycotina</taxon>
        <taxon>Lecanoromycetes</taxon>
        <taxon>OSLEUM clade</taxon>
        <taxon>Lecanoromycetidae</taxon>
        <taxon>Lecanorales</taxon>
        <taxon>Lecanorineae</taxon>
        <taxon>Ramalinaceae</taxon>
        <taxon>Ramalina</taxon>
    </lineage>
</organism>
<keyword evidence="9" id="KW-1185">Reference proteome</keyword>
<keyword evidence="2 6" id="KW-0812">Transmembrane</keyword>
<gene>
    <name evidence="8" type="ORF">OHK93_000332</name>
</gene>
<dbReference type="AlphaFoldDB" id="A0AA43QEN9"/>
<sequence length="566" mass="60283">MKQQSLIPSLSFGYTAGAQYRLRQVLGSLTLGGYDKSLFTPNSLDIDFTGDDLATALQVNIQGITSKDQQGKTNALLPTPTIARVDSTEPMIWLPTAACEAFEKAFGLTLDSNTGLYLVDDDLHASLEQLNASITFTLANQLSGGHTTDIILPYNSFDLHVTPPYPGIKQSQRYFPLRRSANDSQNTLGRTFLQESYLKVDYERRSFSLSQCIFSENSKTVLVPITSPIASTGLSTAAKIGIAIAVVVGVVLLGALAAFFLIRRHRARRRAAAEAAKSGLNPNEEPIRQGLAKGEMGAGIENARFEMEGSDGNALKPYGGRTPPWVDEKSRYPEAGYAEVDGVDSRAELGGRPGGPPGGQGFYGGRGLHEMYDPSSILPVELPGAALRGEMEGSTPGSSPGVVHSPSRPPRSSFFKRGSGGGGSGGESRPSSSSQPSPVGRHDSPPSSSSLFGPFSRRRDAAKGQQQQRSSAGSSAPSPRSPPSSSSRGPSSPARGIRPNRYEMMSSPAAARRSERSSDQVFSPISRQGTAPMAGTDEDGIMSPISPAEEEEDWRTGFAPLRGRRE</sequence>
<dbReference type="GO" id="GO:0071944">
    <property type="term" value="C:cell periphery"/>
    <property type="evidence" value="ECO:0007669"/>
    <property type="project" value="UniProtKB-ARBA"/>
</dbReference>
<dbReference type="InterPro" id="IPR033121">
    <property type="entry name" value="PEPTIDASE_A1"/>
</dbReference>
<evidence type="ECO:0000256" key="4">
    <source>
        <dbReference type="ARBA" id="ARBA00023136"/>
    </source>
</evidence>
<accession>A0AA43QEN9</accession>
<dbReference type="Gene3D" id="2.40.70.10">
    <property type="entry name" value="Acid Proteases"/>
    <property type="match status" value="1"/>
</dbReference>
<evidence type="ECO:0000256" key="1">
    <source>
        <dbReference type="ARBA" id="ARBA00004167"/>
    </source>
</evidence>
<proteinExistence type="predicted"/>
<dbReference type="PROSITE" id="PS51767">
    <property type="entry name" value="PEPTIDASE_A1"/>
    <property type="match status" value="1"/>
</dbReference>
<dbReference type="Proteomes" id="UP001161017">
    <property type="component" value="Unassembled WGS sequence"/>
</dbReference>
<feature type="transmembrane region" description="Helical" evidence="6">
    <location>
        <begin position="240"/>
        <end position="262"/>
    </location>
</feature>
<name>A0AA43QEN9_9LECA</name>
<reference evidence="8" key="1">
    <citation type="journal article" date="2023" name="Genome Biol. Evol.">
        <title>First Whole Genome Sequence and Flow Cytometry Genome Size Data for the Lichen-Forming Fungus Ramalina farinacea (Ascomycota).</title>
        <authorList>
            <person name="Llewellyn T."/>
            <person name="Mian S."/>
            <person name="Hill R."/>
            <person name="Leitch I.J."/>
            <person name="Gaya E."/>
        </authorList>
    </citation>
    <scope>NUCLEOTIDE SEQUENCE</scope>
    <source>
        <strain evidence="8">LIQ254RAFAR</strain>
    </source>
</reference>
<protein>
    <recommendedName>
        <fullName evidence="7">Peptidase A1 domain-containing protein</fullName>
    </recommendedName>
</protein>
<comment type="caution">
    <text evidence="8">The sequence shown here is derived from an EMBL/GenBank/DDBJ whole genome shotgun (WGS) entry which is preliminary data.</text>
</comment>
<feature type="domain" description="Peptidase A1" evidence="7">
    <location>
        <begin position="1"/>
        <end position="210"/>
    </location>
</feature>
<evidence type="ECO:0000313" key="8">
    <source>
        <dbReference type="EMBL" id="MDI1485196.1"/>
    </source>
</evidence>
<evidence type="ECO:0000313" key="9">
    <source>
        <dbReference type="Proteomes" id="UP001161017"/>
    </source>
</evidence>
<dbReference type="InterPro" id="IPR051694">
    <property type="entry name" value="Immunoregulatory_rcpt-like"/>
</dbReference>
<dbReference type="PANTHER" id="PTHR15549:SF6">
    <property type="entry name" value="MID2 DOMAIN-CONTAINING PROTEIN"/>
    <property type="match status" value="1"/>
</dbReference>
<evidence type="ECO:0000256" key="3">
    <source>
        <dbReference type="ARBA" id="ARBA00022989"/>
    </source>
</evidence>
<comment type="subcellular location">
    <subcellularLocation>
        <location evidence="1">Membrane</location>
        <topology evidence="1">Single-pass membrane protein</topology>
    </subcellularLocation>
</comment>
<evidence type="ECO:0000259" key="7">
    <source>
        <dbReference type="PROSITE" id="PS51767"/>
    </source>
</evidence>
<feature type="compositionally biased region" description="Gly residues" evidence="5">
    <location>
        <begin position="351"/>
        <end position="366"/>
    </location>
</feature>
<keyword evidence="3 6" id="KW-1133">Transmembrane helix</keyword>
<feature type="region of interest" description="Disordered" evidence="5">
    <location>
        <begin position="386"/>
        <end position="566"/>
    </location>
</feature>
<evidence type="ECO:0000256" key="6">
    <source>
        <dbReference type="SAM" id="Phobius"/>
    </source>
</evidence>
<dbReference type="PANTHER" id="PTHR15549">
    <property type="entry name" value="PAIRED IMMUNOGLOBULIN-LIKE TYPE 2 RECEPTOR"/>
    <property type="match status" value="1"/>
</dbReference>
<feature type="region of interest" description="Disordered" evidence="5">
    <location>
        <begin position="345"/>
        <end position="368"/>
    </location>
</feature>
<dbReference type="SUPFAM" id="SSF50630">
    <property type="entry name" value="Acid proteases"/>
    <property type="match status" value="1"/>
</dbReference>
<feature type="compositionally biased region" description="Low complexity" evidence="5">
    <location>
        <begin position="427"/>
        <end position="455"/>
    </location>
</feature>
<dbReference type="InterPro" id="IPR021109">
    <property type="entry name" value="Peptidase_aspartic_dom_sf"/>
</dbReference>
<evidence type="ECO:0000256" key="5">
    <source>
        <dbReference type="SAM" id="MobiDB-lite"/>
    </source>
</evidence>
<feature type="compositionally biased region" description="Low complexity" evidence="5">
    <location>
        <begin position="464"/>
        <end position="496"/>
    </location>
</feature>